<protein>
    <recommendedName>
        <fullName evidence="3">CN hydrolase domain-containing protein</fullName>
    </recommendedName>
</protein>
<accession>A0AAW3PPC6</accession>
<dbReference type="SUPFAM" id="SSF56317">
    <property type="entry name" value="Carbon-nitrogen hydrolase"/>
    <property type="match status" value="1"/>
</dbReference>
<proteinExistence type="predicted"/>
<name>A0AAW3PPC6_9BURK</name>
<evidence type="ECO:0000313" key="1">
    <source>
        <dbReference type="EMBL" id="KWZ29852.1"/>
    </source>
</evidence>
<dbReference type="EMBL" id="LNJP01000004">
    <property type="protein sequence ID" value="KWZ29852.1"/>
    <property type="molecule type" value="Genomic_DNA"/>
</dbReference>
<evidence type="ECO:0008006" key="3">
    <source>
        <dbReference type="Google" id="ProtNLM"/>
    </source>
</evidence>
<comment type="caution">
    <text evidence="1">The sequence shown here is derived from an EMBL/GenBank/DDBJ whole genome shotgun (WGS) entry which is preliminary data.</text>
</comment>
<organism evidence="1 2">
    <name type="scientific">Burkholderia anthina</name>
    <dbReference type="NCBI Taxonomy" id="179879"/>
    <lineage>
        <taxon>Bacteria</taxon>
        <taxon>Pseudomonadati</taxon>
        <taxon>Pseudomonadota</taxon>
        <taxon>Betaproteobacteria</taxon>
        <taxon>Burkholderiales</taxon>
        <taxon>Burkholderiaceae</taxon>
        <taxon>Burkholderia</taxon>
        <taxon>Burkholderia cepacia complex</taxon>
    </lineage>
</organism>
<reference evidence="1 2" key="1">
    <citation type="submission" date="2015-11" db="EMBL/GenBank/DDBJ databases">
        <authorList>
            <person name="Sahl J."/>
            <person name="Wagner D."/>
            <person name="Keim P."/>
        </authorList>
    </citation>
    <scope>NUCLEOTIDE SEQUENCE [LARGE SCALE GENOMIC DNA]</scope>
    <source>
        <strain evidence="1 2">AZ-4-2-10-S1-D7</strain>
    </source>
</reference>
<dbReference type="InterPro" id="IPR036526">
    <property type="entry name" value="C-N_Hydrolase_sf"/>
</dbReference>
<dbReference type="AlphaFoldDB" id="A0AAW3PPC6"/>
<sequence length="60" mass="6867">MLVHRARGDAEIAAACRKANVWGVFSITGERHEVRPREVPYNTLVLIDNRGEIMQQESFQ</sequence>
<dbReference type="Proteomes" id="UP000070434">
    <property type="component" value="Unassembled WGS sequence"/>
</dbReference>
<evidence type="ECO:0000313" key="2">
    <source>
        <dbReference type="Proteomes" id="UP000070434"/>
    </source>
</evidence>
<gene>
    <name evidence="1" type="ORF">WS64_30705</name>
</gene>
<dbReference type="Gene3D" id="3.60.110.10">
    <property type="entry name" value="Carbon-nitrogen hydrolase"/>
    <property type="match status" value="1"/>
</dbReference>